<keyword evidence="2" id="KW-1185">Reference proteome</keyword>
<dbReference type="OrthoDB" id="5182823at2"/>
<dbReference type="Proteomes" id="UP000295554">
    <property type="component" value="Unassembled WGS sequence"/>
</dbReference>
<dbReference type="AlphaFoldDB" id="A0A4R5LU39"/>
<proteinExistence type="predicted"/>
<gene>
    <name evidence="1" type="ORF">E2F43_01050</name>
</gene>
<comment type="caution">
    <text evidence="1">The sequence shown here is derived from an EMBL/GenBank/DDBJ whole genome shotgun (WGS) entry which is preliminary data.</text>
</comment>
<accession>A0A4R5LU39</accession>
<name>A0A4R5LU39_9GAMM</name>
<reference evidence="1 2" key="1">
    <citation type="submission" date="2019-03" db="EMBL/GenBank/DDBJ databases">
        <title>Seongchinamella monodicae gen. nov., sp. nov., a novel member of the Gammaproteobacteria isolated from a tidal mudflat of beach.</title>
        <authorList>
            <person name="Yang H.G."/>
            <person name="Kang J.W."/>
            <person name="Lee S.D."/>
        </authorList>
    </citation>
    <scope>NUCLEOTIDE SEQUENCE [LARGE SCALE GENOMIC DNA]</scope>
    <source>
        <strain evidence="1 2">GH4-78</strain>
    </source>
</reference>
<evidence type="ECO:0000313" key="2">
    <source>
        <dbReference type="Proteomes" id="UP000295554"/>
    </source>
</evidence>
<protein>
    <submittedName>
        <fullName evidence="1">Uncharacterized protein</fullName>
    </submittedName>
</protein>
<dbReference type="EMBL" id="SMSE01000001">
    <property type="protein sequence ID" value="TDG14862.1"/>
    <property type="molecule type" value="Genomic_DNA"/>
</dbReference>
<organism evidence="1 2">
    <name type="scientific">Seongchinamella unica</name>
    <dbReference type="NCBI Taxonomy" id="2547392"/>
    <lineage>
        <taxon>Bacteria</taxon>
        <taxon>Pseudomonadati</taxon>
        <taxon>Pseudomonadota</taxon>
        <taxon>Gammaproteobacteria</taxon>
        <taxon>Cellvibrionales</taxon>
        <taxon>Halieaceae</taxon>
        <taxon>Seongchinamella</taxon>
    </lineage>
</organism>
<evidence type="ECO:0000313" key="1">
    <source>
        <dbReference type="EMBL" id="TDG14862.1"/>
    </source>
</evidence>
<dbReference type="RefSeq" id="WP_133209027.1">
    <property type="nucleotide sequence ID" value="NZ_SMSE01000001.1"/>
</dbReference>
<sequence>MQWLPTPPGGEWRAGWATLAAGRCAILAGRAVVMARHPVPAAADIEALAGHRFPGGTYRIAHWENVLLSGCTGADLLPDGIAHPSALFHLPIAGSGTSIAEMFALGQAESDLSIMIESYDWEFFQPLREETDYRVEGKIHSAERIQEQDREYDRIQFCFAVSLASGEPVARSVVTWHYTRNTL</sequence>